<sequence length="107" mass="12161">MLRACGNETRSNPSPSVTEVKKKGRKQRRRTRRILKHKLPRFIIIDILCSLVMATLDQLNKNMVVFLQVEDVETKEDGGAPVDTKVIMETNASEKSDNIVLRKLLVS</sequence>
<name>A0ACB9IF66_9ASTR</name>
<organism evidence="1 2">
    <name type="scientific">Smallanthus sonchifolius</name>
    <dbReference type="NCBI Taxonomy" id="185202"/>
    <lineage>
        <taxon>Eukaryota</taxon>
        <taxon>Viridiplantae</taxon>
        <taxon>Streptophyta</taxon>
        <taxon>Embryophyta</taxon>
        <taxon>Tracheophyta</taxon>
        <taxon>Spermatophyta</taxon>
        <taxon>Magnoliopsida</taxon>
        <taxon>eudicotyledons</taxon>
        <taxon>Gunneridae</taxon>
        <taxon>Pentapetalae</taxon>
        <taxon>asterids</taxon>
        <taxon>campanulids</taxon>
        <taxon>Asterales</taxon>
        <taxon>Asteraceae</taxon>
        <taxon>Asteroideae</taxon>
        <taxon>Heliantheae alliance</taxon>
        <taxon>Millerieae</taxon>
        <taxon>Smallanthus</taxon>
    </lineage>
</organism>
<reference evidence="1 2" key="2">
    <citation type="journal article" date="2022" name="Mol. Ecol. Resour.">
        <title>The genomes of chicory, endive, great burdock and yacon provide insights into Asteraceae paleo-polyploidization history and plant inulin production.</title>
        <authorList>
            <person name="Fan W."/>
            <person name="Wang S."/>
            <person name="Wang H."/>
            <person name="Wang A."/>
            <person name="Jiang F."/>
            <person name="Liu H."/>
            <person name="Zhao H."/>
            <person name="Xu D."/>
            <person name="Zhang Y."/>
        </authorList>
    </citation>
    <scope>NUCLEOTIDE SEQUENCE [LARGE SCALE GENOMIC DNA]</scope>
    <source>
        <strain evidence="2">cv. Yunnan</strain>
        <tissue evidence="1">Leaves</tissue>
    </source>
</reference>
<accession>A0ACB9IF66</accession>
<evidence type="ECO:0000313" key="1">
    <source>
        <dbReference type="EMBL" id="KAI3806903.1"/>
    </source>
</evidence>
<protein>
    <submittedName>
        <fullName evidence="1">Uncharacterized protein</fullName>
    </submittedName>
</protein>
<keyword evidence="2" id="KW-1185">Reference proteome</keyword>
<evidence type="ECO:0000313" key="2">
    <source>
        <dbReference type="Proteomes" id="UP001056120"/>
    </source>
</evidence>
<gene>
    <name evidence="1" type="ORF">L1987_22821</name>
</gene>
<reference evidence="2" key="1">
    <citation type="journal article" date="2022" name="Mol. Ecol. Resour.">
        <title>The genomes of chicory, endive, great burdock and yacon provide insights into Asteraceae palaeo-polyploidization history and plant inulin production.</title>
        <authorList>
            <person name="Fan W."/>
            <person name="Wang S."/>
            <person name="Wang H."/>
            <person name="Wang A."/>
            <person name="Jiang F."/>
            <person name="Liu H."/>
            <person name="Zhao H."/>
            <person name="Xu D."/>
            <person name="Zhang Y."/>
        </authorList>
    </citation>
    <scope>NUCLEOTIDE SEQUENCE [LARGE SCALE GENOMIC DNA]</scope>
    <source>
        <strain evidence="2">cv. Yunnan</strain>
    </source>
</reference>
<dbReference type="EMBL" id="CM042025">
    <property type="protein sequence ID" value="KAI3806903.1"/>
    <property type="molecule type" value="Genomic_DNA"/>
</dbReference>
<proteinExistence type="predicted"/>
<comment type="caution">
    <text evidence="1">The sequence shown here is derived from an EMBL/GenBank/DDBJ whole genome shotgun (WGS) entry which is preliminary data.</text>
</comment>
<dbReference type="Proteomes" id="UP001056120">
    <property type="component" value="Linkage Group LG08"/>
</dbReference>